<gene>
    <name evidence="1" type="ORF">B1C78_01645</name>
</gene>
<organism evidence="1 2">
    <name type="scientific">Thioalkalivibrio denitrificans</name>
    <dbReference type="NCBI Taxonomy" id="108003"/>
    <lineage>
        <taxon>Bacteria</taxon>
        <taxon>Pseudomonadati</taxon>
        <taxon>Pseudomonadota</taxon>
        <taxon>Gammaproteobacteria</taxon>
        <taxon>Chromatiales</taxon>
        <taxon>Ectothiorhodospiraceae</taxon>
        <taxon>Thioalkalivibrio</taxon>
    </lineage>
</organism>
<name>A0A1V3NU10_9GAMM</name>
<accession>A0A1V3NU10</accession>
<dbReference type="STRING" id="108003.B1C78_01645"/>
<reference evidence="1 2" key="1">
    <citation type="submission" date="2017-02" db="EMBL/GenBank/DDBJ databases">
        <title>Genomic diversity within the haloalkaliphilic genus Thioalkalivibrio.</title>
        <authorList>
            <person name="Ahn A.-C."/>
            <person name="Meier-Kolthoff J."/>
            <person name="Overmars L."/>
            <person name="Richter M."/>
            <person name="Woyke T."/>
            <person name="Sorokin D.Y."/>
            <person name="Muyzer G."/>
        </authorList>
    </citation>
    <scope>NUCLEOTIDE SEQUENCE [LARGE SCALE GENOMIC DNA]</scope>
    <source>
        <strain evidence="1 2">ALJD</strain>
    </source>
</reference>
<dbReference type="OrthoDB" id="5780116at2"/>
<keyword evidence="2" id="KW-1185">Reference proteome</keyword>
<dbReference type="SUPFAM" id="SSF53850">
    <property type="entry name" value="Periplasmic binding protein-like II"/>
    <property type="match status" value="1"/>
</dbReference>
<dbReference type="AlphaFoldDB" id="A0A1V3NU10"/>
<dbReference type="Gene3D" id="3.40.190.10">
    <property type="entry name" value="Periplasmic binding protein-like II"/>
    <property type="match status" value="2"/>
</dbReference>
<sequence length="280" mass="31165">MMNASLNRLVRSGLLVLVAWLGMGQVAAQGPLVLTAAPRENPEQGMQLYGPLAQRMSEALGREVQYRHPGNWLAYQRDMRNEVFDIVLDGPHLIAWRIHEIDHAPLARMPGQLMFVVIVPETDTSIQSLDDLVARRVCAVAPPNLAPLVLLSQYPNTIRQPMIHPARRGMQQAFEQFRAGECVAAALPAGFYNNILSDEDREGTRILFRSEGLPQQGFTAGPRVDEQGRQALRELLTTDGEQSTAPLLRRFAGDATRLIPVAQGEYDPHYLLLKGVIFGW</sequence>
<comment type="caution">
    <text evidence="1">The sequence shown here is derived from an EMBL/GenBank/DDBJ whole genome shotgun (WGS) entry which is preliminary data.</text>
</comment>
<evidence type="ECO:0000313" key="1">
    <source>
        <dbReference type="EMBL" id="OOG28570.1"/>
    </source>
</evidence>
<evidence type="ECO:0000313" key="2">
    <source>
        <dbReference type="Proteomes" id="UP000189462"/>
    </source>
</evidence>
<dbReference type="Proteomes" id="UP000189462">
    <property type="component" value="Unassembled WGS sequence"/>
</dbReference>
<proteinExistence type="predicted"/>
<dbReference type="EMBL" id="MVBK01000008">
    <property type="protein sequence ID" value="OOG28570.1"/>
    <property type="molecule type" value="Genomic_DNA"/>
</dbReference>
<dbReference type="Pfam" id="PF12974">
    <property type="entry name" value="Phosphonate-bd"/>
    <property type="match status" value="1"/>
</dbReference>
<protein>
    <submittedName>
        <fullName evidence="1">Phosphate/phosphonate ABC transporter substrate-binding protein</fullName>
    </submittedName>
</protein>